<evidence type="ECO:0000313" key="5">
    <source>
        <dbReference type="RefSeq" id="XP_058977154.1"/>
    </source>
</evidence>
<feature type="region of interest" description="Disordered" evidence="1">
    <location>
        <begin position="1127"/>
        <end position="1146"/>
    </location>
</feature>
<feature type="compositionally biased region" description="Acidic residues" evidence="1">
    <location>
        <begin position="948"/>
        <end position="960"/>
    </location>
</feature>
<dbReference type="Pfam" id="PF12456">
    <property type="entry name" value="hSac2"/>
    <property type="match status" value="1"/>
</dbReference>
<evidence type="ECO:0000259" key="3">
    <source>
        <dbReference type="PROSITE" id="PS51791"/>
    </source>
</evidence>
<evidence type="ECO:0000259" key="2">
    <source>
        <dbReference type="PROSITE" id="PS50275"/>
    </source>
</evidence>
<feature type="region of interest" description="Disordered" evidence="1">
    <location>
        <begin position="101"/>
        <end position="148"/>
    </location>
</feature>
<dbReference type="PROSITE" id="PS50275">
    <property type="entry name" value="SAC"/>
    <property type="match status" value="1"/>
</dbReference>
<dbReference type="Pfam" id="PF02383">
    <property type="entry name" value="Syja_N"/>
    <property type="match status" value="1"/>
</dbReference>
<feature type="region of interest" description="Disordered" evidence="1">
    <location>
        <begin position="938"/>
        <end position="960"/>
    </location>
</feature>
<dbReference type="PANTHER" id="PTHR45662:SF8">
    <property type="entry name" value="PHOSPHATIDYLINOSITIDE PHOSPHATASE SAC2"/>
    <property type="match status" value="1"/>
</dbReference>
<dbReference type="Proteomes" id="UP001652621">
    <property type="component" value="Unplaced"/>
</dbReference>
<accession>A0ABM3UUE5</accession>
<dbReference type="InterPro" id="IPR002013">
    <property type="entry name" value="SAC_dom"/>
</dbReference>
<evidence type="ECO:0000256" key="1">
    <source>
        <dbReference type="SAM" id="MobiDB-lite"/>
    </source>
</evidence>
<sequence>MEVFQTDNFYIFVKREKSLWWNRTTSEFAIKAGWDLSSVDDIECIGITHGIVGVISLPNVYEPHLVIIKEATPVGVLYPPHLVYKIKSICILSADDPDTSLTPCTRHSRSSNTTPTHSRNSSTSSSSIAANNASNANVNSATSTSSSRTKLFEGNQLMNKTWGAVKSAGTTIKNTTQQAAALASNQVKSSVGIKDPSRIEKRITEELHKVFDDTDSFYFCFEHDITNNLQRHLPAGSTDQQTPDERFFWNMHMLEAIMKLNDKTWILPIIQGFVQVETCVIGNECFNLALVSRRSRHRAGTRYKRRGVDENGNCANYVETEQILTFRHHQLAFTQVRGSVPIYWSQPGYKYRPPPRLDRGEQETQEAFEIHFNKELDVYEGVCIVNLVEQSGKEKLIGDAYAKHVLKYNNDRIVYITFDFHDYCRGMRFENVSALVEALAPEAGAMGFHWRDQRGVICNQKSVFRVNCMDCLDRTNVVQTALGKAVLESQLVKLGMAPPYTPIPEALKSPFMVLWANNGDIISRQYAGTNALKGDYTRTGERKISGMMKDGMNSANRFFIQNFADTFRQCMIDLMQGQLNDAQQLKEDEVLTTILQILCPSVPAPTRGYYYAGVLQPELQLLENVIYTSYYLARFKDSYRQATIDLMLGNPVTSESLNALGGQAAPDDTDASEGAEHAKLLVEDCRKLLLGSAQYPVGAWGLIDADPGSGDINETEVDSILLLTDDSYIVAEYDSHLDKIVRFEKVLLENIVMIELGMYQQSKMFQGSTPAMLCLRINYTVDGVDGYFHMFRSANIRFFNNMAYPIKTQEEISESMQSIVEMFRIALDTAGRPDVKFITGGVLQRRKSRNPLLEVPKGMPRNLSESQLLQISSKAFSNVAGQFSKLGQTLNPNKNKTSNAPSTSNKTAQINPQVMRQSQTSIDKCMEATEKPIFTVGKSSKLSTSGSDSEENDNSIFEPDVDSDTELAISAATNFNFNNDNNFLPSVGIVMGNAQETVEIQSPGSDNMQQLRDKDNAVKHTENVNSISISSVANNVTLPTGLLENAPPLRPITPNPQICIQDDVASSSSSVAPENQSSRSMSPKDLKLPIDAGKLKQLKSMTSPLSKIAKGVQNIGMNLDPRKIAKSGVLTPTSTGSADNTPPERSLNNKVQLEEMWLEHNCKTKLIAL</sequence>
<feature type="domain" description="SAC" evidence="2">
    <location>
        <begin position="208"/>
        <end position="528"/>
    </location>
</feature>
<proteinExistence type="predicted"/>
<dbReference type="InterPro" id="IPR022158">
    <property type="entry name" value="Inositol_phosphatase"/>
</dbReference>
<keyword evidence="4" id="KW-1185">Reference proteome</keyword>
<organism evidence="4 5">
    <name type="scientific">Musca domestica</name>
    <name type="common">House fly</name>
    <dbReference type="NCBI Taxonomy" id="7370"/>
    <lineage>
        <taxon>Eukaryota</taxon>
        <taxon>Metazoa</taxon>
        <taxon>Ecdysozoa</taxon>
        <taxon>Arthropoda</taxon>
        <taxon>Hexapoda</taxon>
        <taxon>Insecta</taxon>
        <taxon>Pterygota</taxon>
        <taxon>Neoptera</taxon>
        <taxon>Endopterygota</taxon>
        <taxon>Diptera</taxon>
        <taxon>Brachycera</taxon>
        <taxon>Muscomorpha</taxon>
        <taxon>Muscoidea</taxon>
        <taxon>Muscidae</taxon>
        <taxon>Musca</taxon>
    </lineage>
</organism>
<feature type="compositionally biased region" description="Polar residues" evidence="1">
    <location>
        <begin position="1130"/>
        <end position="1140"/>
    </location>
</feature>
<name>A0ABM3UUE5_MUSDO</name>
<protein>
    <submittedName>
        <fullName evidence="5">Phosphatidylinositide phosphatase SAC2 isoform X1</fullName>
    </submittedName>
</protein>
<feature type="region of interest" description="Disordered" evidence="1">
    <location>
        <begin position="887"/>
        <end position="919"/>
    </location>
</feature>
<dbReference type="PROSITE" id="PS51791">
    <property type="entry name" value="HSAC2"/>
    <property type="match status" value="1"/>
</dbReference>
<gene>
    <name evidence="5" type="primary">LOC101890568</name>
</gene>
<dbReference type="GeneID" id="101890568"/>
<feature type="domain" description="HSac2" evidence="3">
    <location>
        <begin position="672"/>
        <end position="838"/>
    </location>
</feature>
<dbReference type="PANTHER" id="PTHR45662">
    <property type="entry name" value="PHOSPHATIDYLINOSITIDE PHOSPHATASE SAC1"/>
    <property type="match status" value="1"/>
</dbReference>
<feature type="compositionally biased region" description="Low complexity" evidence="1">
    <location>
        <begin position="110"/>
        <end position="148"/>
    </location>
</feature>
<feature type="region of interest" description="Disordered" evidence="1">
    <location>
        <begin position="1064"/>
        <end position="1086"/>
    </location>
</feature>
<feature type="compositionally biased region" description="Low complexity" evidence="1">
    <location>
        <begin position="938"/>
        <end position="947"/>
    </location>
</feature>
<reference evidence="5" key="1">
    <citation type="submission" date="2025-08" db="UniProtKB">
        <authorList>
            <consortium name="RefSeq"/>
        </authorList>
    </citation>
    <scope>IDENTIFICATION</scope>
    <source>
        <strain evidence="5">Aabys</strain>
        <tissue evidence="5">Whole body</tissue>
    </source>
</reference>
<evidence type="ECO:0000313" key="4">
    <source>
        <dbReference type="Proteomes" id="UP001652621"/>
    </source>
</evidence>
<dbReference type="InterPro" id="IPR034753">
    <property type="entry name" value="hSac2"/>
</dbReference>
<dbReference type="RefSeq" id="XP_058977154.1">
    <property type="nucleotide sequence ID" value="XM_059121171.1"/>
</dbReference>